<dbReference type="Proteomes" id="UP000184330">
    <property type="component" value="Unassembled WGS sequence"/>
</dbReference>
<evidence type="ECO:0000256" key="1">
    <source>
        <dbReference type="SAM" id="MobiDB-lite"/>
    </source>
</evidence>
<gene>
    <name evidence="3" type="ORF">PAC_14996</name>
</gene>
<protein>
    <recommendedName>
        <fullName evidence="2">Deoxyribonuclease NucA/NucB domain-containing protein</fullName>
    </recommendedName>
</protein>
<name>A0A1L7XJI0_9HELO</name>
<feature type="region of interest" description="Disordered" evidence="1">
    <location>
        <begin position="380"/>
        <end position="411"/>
    </location>
</feature>
<keyword evidence="4" id="KW-1185">Reference proteome</keyword>
<accession>A0A1L7XJI0</accession>
<dbReference type="OrthoDB" id="2748312at2759"/>
<evidence type="ECO:0000313" key="4">
    <source>
        <dbReference type="Proteomes" id="UP000184330"/>
    </source>
</evidence>
<feature type="domain" description="Deoxyribonuclease NucA/NucB" evidence="2">
    <location>
        <begin position="216"/>
        <end position="254"/>
    </location>
</feature>
<dbReference type="InterPro" id="IPR029476">
    <property type="entry name" value="DNase_NucA_NucB"/>
</dbReference>
<feature type="compositionally biased region" description="Low complexity" evidence="1">
    <location>
        <begin position="380"/>
        <end position="407"/>
    </location>
</feature>
<reference evidence="3 4" key="1">
    <citation type="submission" date="2016-03" db="EMBL/GenBank/DDBJ databases">
        <authorList>
            <person name="Ploux O."/>
        </authorList>
    </citation>
    <scope>NUCLEOTIDE SEQUENCE [LARGE SCALE GENOMIC DNA]</scope>
    <source>
        <strain evidence="3 4">UAMH 11012</strain>
    </source>
</reference>
<evidence type="ECO:0000259" key="2">
    <source>
        <dbReference type="Pfam" id="PF14040"/>
    </source>
</evidence>
<proteinExistence type="predicted"/>
<evidence type="ECO:0000313" key="3">
    <source>
        <dbReference type="EMBL" id="CZR65096.1"/>
    </source>
</evidence>
<sequence>MIFSAATDFIVTDQAISVAPPCQHLVRSATPVVLIPAHLLAMHAVPVERPHVLKEMSVAKPVVQGVGFFVVEERTFLVLTDRLVALRARETARQMEVSVVGKSLAIKENNVAIIETIRHPRAPQKAQYAVEMDTVIREQLVVAMCCSDDDGPYCADECLPTIIFPHLEGFSEEIFENMCKGIAKKGNVLTWDGGRGQAGRRANSRRRRQQVAEVLRFPFASTVEGGAGSQISCVPKDQNDWQGIYWSQWLQEAIANGFTTGSRFRVKISGYDCTSVVPREVRRKRDSTTDPILSSNGNITVFGASTFTNASTMKNAVVISLISDDGNVGTMEAIQMGGSNATAFDIDDEGSGSVFFLGWSATQKVNLNYSVKIPPFSTSTTSSAGTSSAGISPTVSVNSQSSSSSTAKKSEAVSNHMPSVPALMLLIGLMWWIY</sequence>
<organism evidence="3 4">
    <name type="scientific">Phialocephala subalpina</name>
    <dbReference type="NCBI Taxonomy" id="576137"/>
    <lineage>
        <taxon>Eukaryota</taxon>
        <taxon>Fungi</taxon>
        <taxon>Dikarya</taxon>
        <taxon>Ascomycota</taxon>
        <taxon>Pezizomycotina</taxon>
        <taxon>Leotiomycetes</taxon>
        <taxon>Helotiales</taxon>
        <taxon>Mollisiaceae</taxon>
        <taxon>Phialocephala</taxon>
        <taxon>Phialocephala fortinii species complex</taxon>
    </lineage>
</organism>
<dbReference type="AlphaFoldDB" id="A0A1L7XJI0"/>
<dbReference type="STRING" id="576137.A0A1L7XJI0"/>
<dbReference type="Pfam" id="PF14040">
    <property type="entry name" value="DNase_NucA_NucB"/>
    <property type="match status" value="1"/>
</dbReference>
<dbReference type="EMBL" id="FJOG01000029">
    <property type="protein sequence ID" value="CZR65096.1"/>
    <property type="molecule type" value="Genomic_DNA"/>
</dbReference>